<dbReference type="Pfam" id="PF05548">
    <property type="entry name" value="Peptidase_M11"/>
    <property type="match status" value="1"/>
</dbReference>
<dbReference type="Proteomes" id="UP000236333">
    <property type="component" value="Unassembled WGS sequence"/>
</dbReference>
<proteinExistence type="predicted"/>
<keyword evidence="4" id="KW-1185">Reference proteome</keyword>
<dbReference type="InterPro" id="IPR008752">
    <property type="entry name" value="Peptidase_M11"/>
</dbReference>
<sequence>MWVTDHSIQGSLGLSAGAIDVIMSHKNGPGAAAEVGAWRLQEVDGPTMPQPLDFGGVVPDLTMGDTVTIDVLVPASSVSDGGGKRRRLSELNLPPGVPLSVTAVNKEAAGKGKTLRARFFNMGSPRATTMERMFATCTFNKLLLPEALSAVLPLETLPCSGSRPDDSNPSRIIPYDFANACGDNELDTMRYFAKQFATGKYANLVTWSKLKRIVMILPVLPACEWSGLGNTGCAPNTQCTSWLQVDSSVDQPVMFQEMMHNTAPPPPRAPPPPKKKKQSPPPRKTGG</sequence>
<accession>A0A2J8A1J1</accession>
<feature type="region of interest" description="Disordered" evidence="1">
    <location>
        <begin position="259"/>
        <end position="287"/>
    </location>
</feature>
<gene>
    <name evidence="3" type="ORF">TSOC_007229</name>
</gene>
<dbReference type="OrthoDB" id="529447at2759"/>
<reference evidence="3 4" key="1">
    <citation type="journal article" date="2017" name="Mol. Biol. Evol.">
        <title>The 4-celled Tetrabaena socialis nuclear genome reveals the essential components for genetic control of cell number at the origin of multicellularity in the volvocine lineage.</title>
        <authorList>
            <person name="Featherston J."/>
            <person name="Arakaki Y."/>
            <person name="Hanschen E.R."/>
            <person name="Ferris P.J."/>
            <person name="Michod R.E."/>
            <person name="Olson B.J.S.C."/>
            <person name="Nozaki H."/>
            <person name="Durand P.M."/>
        </authorList>
    </citation>
    <scope>NUCLEOTIDE SEQUENCE [LARGE SCALE GENOMIC DNA]</scope>
    <source>
        <strain evidence="3 4">NIES-571</strain>
    </source>
</reference>
<organism evidence="3 4">
    <name type="scientific">Tetrabaena socialis</name>
    <dbReference type="NCBI Taxonomy" id="47790"/>
    <lineage>
        <taxon>Eukaryota</taxon>
        <taxon>Viridiplantae</taxon>
        <taxon>Chlorophyta</taxon>
        <taxon>core chlorophytes</taxon>
        <taxon>Chlorophyceae</taxon>
        <taxon>CS clade</taxon>
        <taxon>Chlamydomonadales</taxon>
        <taxon>Tetrabaenaceae</taxon>
        <taxon>Tetrabaena</taxon>
    </lineage>
</organism>
<evidence type="ECO:0000313" key="3">
    <source>
        <dbReference type="EMBL" id="PNH06391.1"/>
    </source>
</evidence>
<dbReference type="AlphaFoldDB" id="A0A2J8A1J1"/>
<feature type="compositionally biased region" description="Pro residues" evidence="1">
    <location>
        <begin position="263"/>
        <end position="272"/>
    </location>
</feature>
<feature type="domain" description="Peptidase M11 gametolysin" evidence="2">
    <location>
        <begin position="115"/>
        <end position="261"/>
    </location>
</feature>
<evidence type="ECO:0000259" key="2">
    <source>
        <dbReference type="Pfam" id="PF05548"/>
    </source>
</evidence>
<protein>
    <recommendedName>
        <fullName evidence="2">Peptidase M11 gametolysin domain-containing protein</fullName>
    </recommendedName>
</protein>
<evidence type="ECO:0000313" key="4">
    <source>
        <dbReference type="Proteomes" id="UP000236333"/>
    </source>
</evidence>
<comment type="caution">
    <text evidence="3">The sequence shown here is derived from an EMBL/GenBank/DDBJ whole genome shotgun (WGS) entry which is preliminary data.</text>
</comment>
<dbReference type="EMBL" id="PGGS01000239">
    <property type="protein sequence ID" value="PNH06391.1"/>
    <property type="molecule type" value="Genomic_DNA"/>
</dbReference>
<name>A0A2J8A1J1_9CHLO</name>
<evidence type="ECO:0000256" key="1">
    <source>
        <dbReference type="SAM" id="MobiDB-lite"/>
    </source>
</evidence>